<dbReference type="PROSITE" id="PS00819">
    <property type="entry name" value="DPS_2"/>
    <property type="match status" value="1"/>
</dbReference>
<accession>A0A4Q2UQJ3</accession>
<dbReference type="InterPro" id="IPR012347">
    <property type="entry name" value="Ferritin-like"/>
</dbReference>
<dbReference type="InterPro" id="IPR023188">
    <property type="entry name" value="DPS_DNA-bd_CS"/>
</dbReference>
<dbReference type="InterPro" id="IPR009078">
    <property type="entry name" value="Ferritin-like_SF"/>
</dbReference>
<evidence type="ECO:0000256" key="2">
    <source>
        <dbReference type="RuleBase" id="RU003875"/>
    </source>
</evidence>
<keyword evidence="3" id="KW-0175">Coiled coil</keyword>
<reference evidence="5 6" key="1">
    <citation type="submission" date="2019-01" db="EMBL/GenBank/DDBJ databases">
        <title>Spirosoma flava sp. nov., a propanil-degrading bacterium isolated from herbicide-contaminated soil.</title>
        <authorList>
            <person name="Zhang L."/>
            <person name="Jiang J.-D."/>
        </authorList>
    </citation>
    <scope>NUCLEOTIDE SEQUENCE [LARGE SCALE GENOMIC DNA]</scope>
    <source>
        <strain evidence="5 6">TY50</strain>
    </source>
</reference>
<dbReference type="SUPFAM" id="SSF47240">
    <property type="entry name" value="Ferritin-like"/>
    <property type="match status" value="1"/>
</dbReference>
<dbReference type="GO" id="GO:0016722">
    <property type="term" value="F:oxidoreductase activity, acting on metal ions"/>
    <property type="evidence" value="ECO:0007669"/>
    <property type="project" value="InterPro"/>
</dbReference>
<dbReference type="PRINTS" id="PR01346">
    <property type="entry name" value="HELNAPAPROT"/>
</dbReference>
<sequence>MTTDLNKPETQQKEPKNIQPNIGLEKDSLKKANELLNAYLADLHVLYIKTRKYHWNVAGPSFKEYHEFFEEQYKALEEMIDEVAERIRTLGGKPLSTMAEFIKGTSLEEDTSGEVKTRDMFDRLLADHEQITRELREDVDTCDEDLNDAGTADFLTGMMEAHEKMAWMLRKYLS</sequence>
<dbReference type="PANTHER" id="PTHR42932">
    <property type="entry name" value="GENERAL STRESS PROTEIN 20U"/>
    <property type="match status" value="1"/>
</dbReference>
<dbReference type="EMBL" id="SBLB01000002">
    <property type="protein sequence ID" value="RYC69920.1"/>
    <property type="molecule type" value="Genomic_DNA"/>
</dbReference>
<dbReference type="CDD" id="cd01043">
    <property type="entry name" value="DPS"/>
    <property type="match status" value="1"/>
</dbReference>
<evidence type="ECO:0000256" key="1">
    <source>
        <dbReference type="ARBA" id="ARBA00009497"/>
    </source>
</evidence>
<dbReference type="RefSeq" id="WP_077921924.1">
    <property type="nucleotide sequence ID" value="NZ_SBLB01000002.1"/>
</dbReference>
<organism evidence="5 6">
    <name type="scientific">Spirosoma sordidisoli</name>
    <dbReference type="NCBI Taxonomy" id="2502893"/>
    <lineage>
        <taxon>Bacteria</taxon>
        <taxon>Pseudomonadati</taxon>
        <taxon>Bacteroidota</taxon>
        <taxon>Cytophagia</taxon>
        <taxon>Cytophagales</taxon>
        <taxon>Cytophagaceae</taxon>
        <taxon>Spirosoma</taxon>
    </lineage>
</organism>
<dbReference type="Gene3D" id="1.20.1260.10">
    <property type="match status" value="1"/>
</dbReference>
<keyword evidence="6" id="KW-1185">Reference proteome</keyword>
<comment type="similarity">
    <text evidence="1 2">Belongs to the Dps family.</text>
</comment>
<evidence type="ECO:0000256" key="3">
    <source>
        <dbReference type="SAM" id="Coils"/>
    </source>
</evidence>
<evidence type="ECO:0000259" key="4">
    <source>
        <dbReference type="Pfam" id="PF00210"/>
    </source>
</evidence>
<dbReference type="InterPro" id="IPR002177">
    <property type="entry name" value="DPS_DNA-bd"/>
</dbReference>
<name>A0A4Q2UQJ3_9BACT</name>
<protein>
    <submittedName>
        <fullName evidence="5">DNA starvation/stationary phase protection protein</fullName>
    </submittedName>
</protein>
<evidence type="ECO:0000313" key="6">
    <source>
        <dbReference type="Proteomes" id="UP000290407"/>
    </source>
</evidence>
<dbReference type="InterPro" id="IPR008331">
    <property type="entry name" value="Ferritin_DPS_dom"/>
</dbReference>
<dbReference type="Proteomes" id="UP000290407">
    <property type="component" value="Unassembled WGS sequence"/>
</dbReference>
<evidence type="ECO:0000313" key="5">
    <source>
        <dbReference type="EMBL" id="RYC69920.1"/>
    </source>
</evidence>
<gene>
    <name evidence="5" type="ORF">EQG79_08590</name>
</gene>
<dbReference type="GO" id="GO:0008199">
    <property type="term" value="F:ferric iron binding"/>
    <property type="evidence" value="ECO:0007669"/>
    <property type="project" value="InterPro"/>
</dbReference>
<dbReference type="Pfam" id="PF00210">
    <property type="entry name" value="Ferritin"/>
    <property type="match status" value="1"/>
</dbReference>
<feature type="domain" description="Ferritin/DPS" evidence="4">
    <location>
        <begin position="34"/>
        <end position="173"/>
    </location>
</feature>
<dbReference type="PIRSF" id="PIRSF005900">
    <property type="entry name" value="Dps"/>
    <property type="match status" value="1"/>
</dbReference>
<feature type="coiled-coil region" evidence="3">
    <location>
        <begin position="66"/>
        <end position="93"/>
    </location>
</feature>
<proteinExistence type="inferred from homology"/>
<dbReference type="AlphaFoldDB" id="A0A4Q2UQJ3"/>
<comment type="caution">
    <text evidence="5">The sequence shown here is derived from an EMBL/GenBank/DDBJ whole genome shotgun (WGS) entry which is preliminary data.</text>
</comment>
<dbReference type="PANTHER" id="PTHR42932:SF3">
    <property type="entry name" value="DNA PROTECTION DURING STARVATION PROTEIN"/>
    <property type="match status" value="1"/>
</dbReference>